<dbReference type="PROSITE" id="PS00018">
    <property type="entry name" value="EF_HAND_1"/>
    <property type="match status" value="1"/>
</dbReference>
<sequence length="655" mass="63496">MTDVVIQGNAAPRGAGGRPYYSGSNGQPGKGWGGGLFTNGGSIAVFGTSIISDNNDEGVDATQADCGTTGGGTITADTTVYFPAATGCPTTTATVEMPYRTQVTSLPVGDANCADGGVQIDTGFDDGTSTGIRANGILEADEIDSTEYVCNGAPGADGTDGATALVNLTTLNVGDANCANGGVQLDVGLDNGDGGETAGDGTLGAGEVDSTNYACNGTNGQDGADGADGTNGHNSLSRYTALPIGDANCANGGQMLEAGLDNADGGGTADDGVLDAGEVDSTSYICNGADGADGANGADGADGTNGYSSLVTTTGLAVGDANCANGGVQFDAGLDNGDGGEAAADGVLDAGEVDSTSYICNGADGADGSDSLTLTTPLATGDANCADGGTQIDFGLDNGDGGETAGDGVLDAGEVDSTTYVCNGAAGQDGSSQLSATSDLAVGDANCPDGGTQIDFGLDNGDGGETAGDGVLDAGEVDSTAYLCNGADGEDGTETLVEVTEEPAGDNCEAGGQRIDAGSDLDADGTLGDDEITTTTYVCNGIDGQDGADGTDGADGENGADGADAASLLTRVRPLTGDEDECSATGFMLEVGRDVDGDGELSEEEVESSSAVCHGTRGPAGPEGGCSSTGNGHAPGSFAAVLLLALGALVRRRRS</sequence>
<feature type="domain" description="DUF7151" evidence="2">
    <location>
        <begin position="102"/>
        <end position="150"/>
    </location>
</feature>
<keyword evidence="4" id="KW-1185">Reference proteome</keyword>
<feature type="region of interest" description="Disordered" evidence="1">
    <location>
        <begin position="542"/>
        <end position="562"/>
    </location>
</feature>
<protein>
    <recommendedName>
        <fullName evidence="2">DUF7151 domain-containing protein</fullName>
    </recommendedName>
</protein>
<dbReference type="InterPro" id="IPR017756">
    <property type="entry name" value="TM_Gly-Cys-Arg_CS"/>
</dbReference>
<evidence type="ECO:0000313" key="4">
    <source>
        <dbReference type="Proteomes" id="UP000315995"/>
    </source>
</evidence>
<accession>A0A5B8YEF8</accession>
<dbReference type="NCBIfam" id="TIGR03382">
    <property type="entry name" value="GC_trans_RRR"/>
    <property type="match status" value="1"/>
</dbReference>
<dbReference type="Proteomes" id="UP000315995">
    <property type="component" value="Chromosome"/>
</dbReference>
<feature type="domain" description="DUF7151" evidence="2">
    <location>
        <begin position="309"/>
        <end position="360"/>
    </location>
</feature>
<dbReference type="NCBIfam" id="TIGR03901">
    <property type="entry name" value="MYXO-CTERM"/>
    <property type="match status" value="1"/>
</dbReference>
<feature type="region of interest" description="Disordered" evidence="1">
    <location>
        <begin position="597"/>
        <end position="631"/>
    </location>
</feature>
<dbReference type="AlphaFoldDB" id="A0A4Y6PZL6"/>
<dbReference type="OrthoDB" id="5526852at2"/>
<gene>
    <name evidence="3" type="ORF">FIV42_24090</name>
</gene>
<feature type="domain" description="DUF7151" evidence="2">
    <location>
        <begin position="164"/>
        <end position="215"/>
    </location>
</feature>
<evidence type="ECO:0000256" key="1">
    <source>
        <dbReference type="SAM" id="MobiDB-lite"/>
    </source>
</evidence>
<evidence type="ECO:0000313" key="3">
    <source>
        <dbReference type="EMBL" id="QDG53712.1"/>
    </source>
</evidence>
<feature type="compositionally biased region" description="Acidic residues" evidence="1">
    <location>
        <begin position="597"/>
        <end position="607"/>
    </location>
</feature>
<dbReference type="InterPro" id="IPR055575">
    <property type="entry name" value="DUF7151"/>
</dbReference>
<feature type="domain" description="DUF7151" evidence="2">
    <location>
        <begin position="234"/>
        <end position="286"/>
    </location>
</feature>
<feature type="domain" description="DUF7151" evidence="2">
    <location>
        <begin position="495"/>
        <end position="539"/>
    </location>
</feature>
<feature type="compositionally biased region" description="Low complexity" evidence="1">
    <location>
        <begin position="10"/>
        <end position="21"/>
    </location>
</feature>
<dbReference type="EMBL" id="CP041186">
    <property type="protein sequence ID" value="QDG53712.1"/>
    <property type="molecule type" value="Genomic_DNA"/>
</dbReference>
<name>A0A4Y6PZL6_PERCE</name>
<dbReference type="InterPro" id="IPR024038">
    <property type="entry name" value="MYXO-CTERM"/>
</dbReference>
<dbReference type="Pfam" id="PF23657">
    <property type="entry name" value="DUF7151"/>
    <property type="match status" value="7"/>
</dbReference>
<dbReference type="InterPro" id="IPR018247">
    <property type="entry name" value="EF_Hand_1_Ca_BS"/>
</dbReference>
<organism evidence="3 4">
    <name type="scientific">Persicimonas caeni</name>
    <dbReference type="NCBI Taxonomy" id="2292766"/>
    <lineage>
        <taxon>Bacteria</taxon>
        <taxon>Deltaproteobacteria</taxon>
        <taxon>Bradymonadales</taxon>
        <taxon>Bradymonadaceae</taxon>
        <taxon>Persicimonas</taxon>
    </lineage>
</organism>
<proteinExistence type="predicted"/>
<feature type="domain" description="DUF7151" evidence="2">
    <location>
        <begin position="371"/>
        <end position="422"/>
    </location>
</feature>
<accession>A0A4Y6PZL6</accession>
<feature type="domain" description="DUF7151" evidence="2">
    <location>
        <begin position="436"/>
        <end position="484"/>
    </location>
</feature>
<reference evidence="3 4" key="1">
    <citation type="submission" date="2019-06" db="EMBL/GenBank/DDBJ databases">
        <title>Persicimonas caeni gen. nov., sp. nov., a predatory bacterium isolated from solar saltern.</title>
        <authorList>
            <person name="Wang S."/>
        </authorList>
    </citation>
    <scope>NUCLEOTIDE SEQUENCE [LARGE SCALE GENOMIC DNA]</scope>
    <source>
        <strain evidence="3 4">YN101</strain>
    </source>
</reference>
<dbReference type="PANTHER" id="PTHR24637">
    <property type="entry name" value="COLLAGEN"/>
    <property type="match status" value="1"/>
</dbReference>
<feature type="region of interest" description="Disordered" evidence="1">
    <location>
        <begin position="1"/>
        <end position="23"/>
    </location>
</feature>
<evidence type="ECO:0000259" key="2">
    <source>
        <dbReference type="Pfam" id="PF23657"/>
    </source>
</evidence>